<dbReference type="PANTHER" id="PTHR43643:SF6">
    <property type="entry name" value="HISTIDINOL-PHOSPHATE AMINOTRANSFERASE"/>
    <property type="match status" value="1"/>
</dbReference>
<evidence type="ECO:0000259" key="10">
    <source>
        <dbReference type="Pfam" id="PF00155"/>
    </source>
</evidence>
<dbReference type="GO" id="GO:0004400">
    <property type="term" value="F:histidinol-phosphate transaminase activity"/>
    <property type="evidence" value="ECO:0007669"/>
    <property type="project" value="UniProtKB-EC"/>
</dbReference>
<dbReference type="InterPro" id="IPR015421">
    <property type="entry name" value="PyrdxlP-dep_Trfase_major"/>
</dbReference>
<comment type="similarity">
    <text evidence="9">Belongs to the class-I pyridoxal-phosphate-dependent aminotransferase family.</text>
</comment>
<dbReference type="Gene3D" id="3.90.1150.10">
    <property type="entry name" value="Aspartate Aminotransferase, domain 1"/>
    <property type="match status" value="1"/>
</dbReference>
<evidence type="ECO:0000256" key="7">
    <source>
        <dbReference type="ARBA" id="ARBA00023102"/>
    </source>
</evidence>
<dbReference type="Gene3D" id="3.40.640.10">
    <property type="entry name" value="Type I PLP-dependent aspartate aminotransferase-like (Major domain)"/>
    <property type="match status" value="1"/>
</dbReference>
<dbReference type="PANTHER" id="PTHR43643">
    <property type="entry name" value="HISTIDINOL-PHOSPHATE AMINOTRANSFERASE 2"/>
    <property type="match status" value="1"/>
</dbReference>
<evidence type="ECO:0000313" key="11">
    <source>
        <dbReference type="EMBL" id="PIY72582.1"/>
    </source>
</evidence>
<evidence type="ECO:0000256" key="9">
    <source>
        <dbReference type="RuleBase" id="RU000481"/>
    </source>
</evidence>
<comment type="cofactor">
    <cofactor evidence="9">
        <name>pyridoxal 5'-phosphate</name>
        <dbReference type="ChEBI" id="CHEBI:597326"/>
    </cofactor>
</comment>
<keyword evidence="6" id="KW-0663">Pyridoxal phosphate</keyword>
<dbReference type="InterPro" id="IPR015424">
    <property type="entry name" value="PyrdxlP-dep_Trfase"/>
</dbReference>
<evidence type="ECO:0000256" key="5">
    <source>
        <dbReference type="ARBA" id="ARBA00022679"/>
    </source>
</evidence>
<dbReference type="EC" id="2.6.1.-" evidence="9"/>
<comment type="similarity">
    <text evidence="2">Belongs to the class-II pyridoxal-phosphate-dependent aminotransferase family. Histidinol-phosphate aminotransferase subfamily.</text>
</comment>
<keyword evidence="5 9" id="KW-0808">Transferase</keyword>
<evidence type="ECO:0000313" key="12">
    <source>
        <dbReference type="Proteomes" id="UP000229401"/>
    </source>
</evidence>
<keyword evidence="4" id="KW-0028">Amino-acid biosynthesis</keyword>
<organism evidence="11 12">
    <name type="scientific">Candidatus Roizmanbacteria bacterium CG_4_10_14_0_8_um_filter_33_9</name>
    <dbReference type="NCBI Taxonomy" id="1974826"/>
    <lineage>
        <taxon>Bacteria</taxon>
        <taxon>Candidatus Roizmaniibacteriota</taxon>
    </lineage>
</organism>
<evidence type="ECO:0000256" key="3">
    <source>
        <dbReference type="ARBA" id="ARBA00022576"/>
    </source>
</evidence>
<dbReference type="AlphaFoldDB" id="A0A2M7QJT5"/>
<evidence type="ECO:0000256" key="6">
    <source>
        <dbReference type="ARBA" id="ARBA00022898"/>
    </source>
</evidence>
<keyword evidence="3 9" id="KW-0032">Aminotransferase</keyword>
<gene>
    <name evidence="11" type="ORF">COY87_00185</name>
</gene>
<accession>A0A2M7QJT5</accession>
<dbReference type="SUPFAM" id="SSF53383">
    <property type="entry name" value="PLP-dependent transferases"/>
    <property type="match status" value="1"/>
</dbReference>
<evidence type="ECO:0000256" key="4">
    <source>
        <dbReference type="ARBA" id="ARBA00022605"/>
    </source>
</evidence>
<dbReference type="InterPro" id="IPR004839">
    <property type="entry name" value="Aminotransferase_I/II_large"/>
</dbReference>
<dbReference type="GO" id="GO:0030170">
    <property type="term" value="F:pyridoxal phosphate binding"/>
    <property type="evidence" value="ECO:0007669"/>
    <property type="project" value="InterPro"/>
</dbReference>
<keyword evidence="7" id="KW-0368">Histidine biosynthesis</keyword>
<comment type="caution">
    <text evidence="11">The sequence shown here is derived from an EMBL/GenBank/DDBJ whole genome shotgun (WGS) entry which is preliminary data.</text>
</comment>
<evidence type="ECO:0000256" key="8">
    <source>
        <dbReference type="ARBA" id="ARBA00047481"/>
    </source>
</evidence>
<feature type="domain" description="Aminotransferase class I/classII large" evidence="10">
    <location>
        <begin position="35"/>
        <end position="322"/>
    </location>
</feature>
<dbReference type="GO" id="GO:0000105">
    <property type="term" value="P:L-histidine biosynthetic process"/>
    <property type="evidence" value="ECO:0007669"/>
    <property type="project" value="UniProtKB-KW"/>
</dbReference>
<evidence type="ECO:0000256" key="2">
    <source>
        <dbReference type="ARBA" id="ARBA00007970"/>
    </source>
</evidence>
<sequence>MIFNLDMDLLTLVRKPVQKISVIQWGKTNYDNSYIILKWGENPYYPPKSIINAIKRSLNAINRYPILMNKLKNKLSVYTGCNVSQICLTNGLDKAFRLIAEVFIDRDDEVITFTPSYPVFDESINMMAGKVIKVPLDKNFKIPTIKLLNKYVTKDTKIIYICNPNNPTGNFIATNQEIEQLLKLNLIIVVDEAYFEFSGRTAISLLKKYENLIILRSFSKTFGLAGLRVAYMLSSPKIIDYITRIEDSLEVFNTSTPSLTGAIASIENYQAIKNNIEKINNTKRLLVEKLNEINILTYPSFTSFIMFNLKRIGIKTKDFIKRTEQEKIILKDVSIYSGLSEYDVYMAIPRDDQLEKVVNSINKVIKNLS</sequence>
<comment type="catalytic activity">
    <reaction evidence="8">
        <text>L-histidinol phosphate + 2-oxoglutarate = 3-(imidazol-4-yl)-2-oxopropyl phosphate + L-glutamate</text>
        <dbReference type="Rhea" id="RHEA:23744"/>
        <dbReference type="ChEBI" id="CHEBI:16810"/>
        <dbReference type="ChEBI" id="CHEBI:29985"/>
        <dbReference type="ChEBI" id="CHEBI:57766"/>
        <dbReference type="ChEBI" id="CHEBI:57980"/>
        <dbReference type="EC" id="2.6.1.9"/>
    </reaction>
</comment>
<protein>
    <recommendedName>
        <fullName evidence="9">Aminotransferase</fullName>
        <ecNumber evidence="9">2.6.1.-</ecNumber>
    </recommendedName>
</protein>
<dbReference type="EMBL" id="PFLI01000007">
    <property type="protein sequence ID" value="PIY72582.1"/>
    <property type="molecule type" value="Genomic_DNA"/>
</dbReference>
<proteinExistence type="inferred from homology"/>
<dbReference type="InterPro" id="IPR050106">
    <property type="entry name" value="HistidinolP_aminotransfase"/>
</dbReference>
<dbReference type="PROSITE" id="PS00105">
    <property type="entry name" value="AA_TRANSFER_CLASS_1"/>
    <property type="match status" value="1"/>
</dbReference>
<dbReference type="InterPro" id="IPR015422">
    <property type="entry name" value="PyrdxlP-dep_Trfase_small"/>
</dbReference>
<dbReference type="Pfam" id="PF00155">
    <property type="entry name" value="Aminotran_1_2"/>
    <property type="match status" value="1"/>
</dbReference>
<dbReference type="InterPro" id="IPR004838">
    <property type="entry name" value="NHTrfase_class1_PyrdxlP-BS"/>
</dbReference>
<comment type="pathway">
    <text evidence="1">Amino-acid biosynthesis; L-histidine biosynthesis; L-histidine from 5-phospho-alpha-D-ribose 1-diphosphate: step 7/9.</text>
</comment>
<dbReference type="Proteomes" id="UP000229401">
    <property type="component" value="Unassembled WGS sequence"/>
</dbReference>
<dbReference type="CDD" id="cd00609">
    <property type="entry name" value="AAT_like"/>
    <property type="match status" value="1"/>
</dbReference>
<evidence type="ECO:0000256" key="1">
    <source>
        <dbReference type="ARBA" id="ARBA00005011"/>
    </source>
</evidence>
<reference evidence="12" key="1">
    <citation type="submission" date="2017-09" db="EMBL/GenBank/DDBJ databases">
        <title>Depth-based differentiation of microbial function through sediment-hosted aquifers and enrichment of novel symbionts in the deep terrestrial subsurface.</title>
        <authorList>
            <person name="Probst A.J."/>
            <person name="Ladd B."/>
            <person name="Jarett J.K."/>
            <person name="Geller-Mcgrath D.E."/>
            <person name="Sieber C.M.K."/>
            <person name="Emerson J.B."/>
            <person name="Anantharaman K."/>
            <person name="Thomas B.C."/>
            <person name="Malmstrom R."/>
            <person name="Stieglmeier M."/>
            <person name="Klingl A."/>
            <person name="Woyke T."/>
            <person name="Ryan C.M."/>
            <person name="Banfield J.F."/>
        </authorList>
    </citation>
    <scope>NUCLEOTIDE SEQUENCE [LARGE SCALE GENOMIC DNA]</scope>
</reference>
<name>A0A2M7QJT5_9BACT</name>